<keyword evidence="3" id="KW-0238">DNA-binding</keyword>
<keyword evidence="7" id="KW-1185">Reference proteome</keyword>
<dbReference type="SUPFAM" id="SSF46785">
    <property type="entry name" value="Winged helix' DNA-binding domain"/>
    <property type="match status" value="1"/>
</dbReference>
<dbReference type="InterPro" id="IPR036388">
    <property type="entry name" value="WH-like_DNA-bd_sf"/>
</dbReference>
<evidence type="ECO:0000256" key="3">
    <source>
        <dbReference type="ARBA" id="ARBA00023125"/>
    </source>
</evidence>
<evidence type="ECO:0000259" key="5">
    <source>
        <dbReference type="PROSITE" id="PS50931"/>
    </source>
</evidence>
<dbReference type="InterPro" id="IPR036390">
    <property type="entry name" value="WH_DNA-bd_sf"/>
</dbReference>
<accession>A0ABR9B777</accession>
<dbReference type="Pfam" id="PF00126">
    <property type="entry name" value="HTH_1"/>
    <property type="match status" value="1"/>
</dbReference>
<name>A0ABR9B777_9RHOO</name>
<dbReference type="Gene3D" id="1.10.10.10">
    <property type="entry name" value="Winged helix-like DNA-binding domain superfamily/Winged helix DNA-binding domain"/>
    <property type="match status" value="1"/>
</dbReference>
<evidence type="ECO:0000256" key="1">
    <source>
        <dbReference type="ARBA" id="ARBA00009437"/>
    </source>
</evidence>
<evidence type="ECO:0000313" key="7">
    <source>
        <dbReference type="Proteomes" id="UP000603602"/>
    </source>
</evidence>
<comment type="similarity">
    <text evidence="1">Belongs to the LysR transcriptional regulatory family.</text>
</comment>
<sequence length="299" mass="32876">MNKLLEMRSFVTVVDAGSFVGAAEALGLSKPAVSRHVAELEARLGVRLLHRTTRKLSLTAEGEIFDARCRELLAGVDEAEAEITARAGEAVGVLKINAPVTFGVRHLAPLWGGFIARHPRVSLDVSLSDRVVDLVEEGYDLAIRIASLPPSSLIGRQLARTRVILCASPAYLREAGTPVHPSELARHRVLAYSYWALGDEWRFDGPEGELRVHTRPCLRSNNGDTCLAGALAGQGLILQPSFLVHEALRDGSLVEVLPQYRAIELGIHALYPTRRFVAPKVRLMIDYLVEAFRQPPWQD</sequence>
<evidence type="ECO:0000256" key="2">
    <source>
        <dbReference type="ARBA" id="ARBA00023015"/>
    </source>
</evidence>
<dbReference type="PRINTS" id="PR00039">
    <property type="entry name" value="HTHLYSR"/>
</dbReference>
<proteinExistence type="inferred from homology"/>
<evidence type="ECO:0000313" key="6">
    <source>
        <dbReference type="EMBL" id="MBD8502216.1"/>
    </source>
</evidence>
<dbReference type="InterPro" id="IPR000847">
    <property type="entry name" value="LysR_HTH_N"/>
</dbReference>
<dbReference type="PANTHER" id="PTHR30537:SF35">
    <property type="entry name" value="TRANSCRIPTIONAL REGULATORY PROTEIN"/>
    <property type="match status" value="1"/>
</dbReference>
<dbReference type="EMBL" id="JACYTO010000001">
    <property type="protein sequence ID" value="MBD8502216.1"/>
    <property type="molecule type" value="Genomic_DNA"/>
</dbReference>
<dbReference type="InterPro" id="IPR058163">
    <property type="entry name" value="LysR-type_TF_proteobact-type"/>
</dbReference>
<dbReference type="RefSeq" id="WP_187717010.1">
    <property type="nucleotide sequence ID" value="NZ_JACTAH010000001.1"/>
</dbReference>
<keyword evidence="2" id="KW-0805">Transcription regulation</keyword>
<gene>
    <name evidence="6" type="ORF">IFO67_04915</name>
</gene>
<dbReference type="InterPro" id="IPR005119">
    <property type="entry name" value="LysR_subst-bd"/>
</dbReference>
<protein>
    <submittedName>
        <fullName evidence="6">LysR family transcriptional regulator</fullName>
    </submittedName>
</protein>
<dbReference type="Proteomes" id="UP000603602">
    <property type="component" value="Unassembled WGS sequence"/>
</dbReference>
<comment type="caution">
    <text evidence="6">The sequence shown here is derived from an EMBL/GenBank/DDBJ whole genome shotgun (WGS) entry which is preliminary data.</text>
</comment>
<dbReference type="SUPFAM" id="SSF53850">
    <property type="entry name" value="Periplasmic binding protein-like II"/>
    <property type="match status" value="1"/>
</dbReference>
<dbReference type="CDD" id="cd08422">
    <property type="entry name" value="PBP2_CrgA_like"/>
    <property type="match status" value="1"/>
</dbReference>
<dbReference type="PROSITE" id="PS50931">
    <property type="entry name" value="HTH_LYSR"/>
    <property type="match status" value="1"/>
</dbReference>
<reference evidence="7" key="1">
    <citation type="submission" date="2023-07" db="EMBL/GenBank/DDBJ databases">
        <title>Thauera sp. CAU 1555 isolated from sand of Yaerae Beach.</title>
        <authorList>
            <person name="Kim W."/>
        </authorList>
    </citation>
    <scope>NUCLEOTIDE SEQUENCE [LARGE SCALE GENOMIC DNA]</scope>
    <source>
        <strain evidence="7">CAU 1555</strain>
    </source>
</reference>
<dbReference type="Pfam" id="PF03466">
    <property type="entry name" value="LysR_substrate"/>
    <property type="match status" value="1"/>
</dbReference>
<feature type="domain" description="HTH lysR-type" evidence="5">
    <location>
        <begin position="1"/>
        <end position="59"/>
    </location>
</feature>
<dbReference type="Gene3D" id="3.40.190.290">
    <property type="match status" value="1"/>
</dbReference>
<organism evidence="6 7">
    <name type="scientific">Thauera sedimentorum</name>
    <dbReference type="NCBI Taxonomy" id="2767595"/>
    <lineage>
        <taxon>Bacteria</taxon>
        <taxon>Pseudomonadati</taxon>
        <taxon>Pseudomonadota</taxon>
        <taxon>Betaproteobacteria</taxon>
        <taxon>Rhodocyclales</taxon>
        <taxon>Zoogloeaceae</taxon>
        <taxon>Thauera</taxon>
    </lineage>
</organism>
<evidence type="ECO:0000256" key="4">
    <source>
        <dbReference type="ARBA" id="ARBA00023163"/>
    </source>
</evidence>
<keyword evidence="4" id="KW-0804">Transcription</keyword>
<dbReference type="PANTHER" id="PTHR30537">
    <property type="entry name" value="HTH-TYPE TRANSCRIPTIONAL REGULATOR"/>
    <property type="match status" value="1"/>
</dbReference>